<feature type="non-terminal residue" evidence="5">
    <location>
        <position position="1"/>
    </location>
</feature>
<comment type="subcellular location">
    <subcellularLocation>
        <location evidence="1">Secreted</location>
    </subcellularLocation>
</comment>
<reference evidence="5 6" key="1">
    <citation type="submission" date="2019-09" db="EMBL/GenBank/DDBJ databases">
        <title>Bird 10,000 Genomes (B10K) Project - Family phase.</title>
        <authorList>
            <person name="Zhang G."/>
        </authorList>
    </citation>
    <scope>NUCLEOTIDE SEQUENCE [LARGE SCALE GENOMIC DNA]</scope>
    <source>
        <strain evidence="5">B10K-DU-008-62</strain>
        <tissue evidence="5">Mixed tissue sample</tissue>
    </source>
</reference>
<evidence type="ECO:0000313" key="6">
    <source>
        <dbReference type="Proteomes" id="UP000568556"/>
    </source>
</evidence>
<dbReference type="InterPro" id="IPR000885">
    <property type="entry name" value="Fib_collagen_C"/>
</dbReference>
<proteinExistence type="predicted"/>
<feature type="domain" description="Fibrillar collagen NC1" evidence="4">
    <location>
        <begin position="12"/>
        <end position="76"/>
    </location>
</feature>
<keyword evidence="2" id="KW-0964">Secreted</keyword>
<keyword evidence="6" id="KW-1185">Reference proteome</keyword>
<dbReference type="GO" id="GO:0005576">
    <property type="term" value="C:extracellular region"/>
    <property type="evidence" value="ECO:0007669"/>
    <property type="project" value="UniProtKB-SubCell"/>
</dbReference>
<protein>
    <submittedName>
        <fullName evidence="5">COBA1 protein</fullName>
    </submittedName>
</protein>
<dbReference type="AlphaFoldDB" id="A0A7L0UBR6"/>
<gene>
    <name evidence="5" type="primary">Col11a1_1</name>
    <name evidence="5" type="ORF">CHOACU_R15141</name>
</gene>
<dbReference type="Pfam" id="PF01410">
    <property type="entry name" value="COLFI"/>
    <property type="match status" value="1"/>
</dbReference>
<evidence type="ECO:0000256" key="1">
    <source>
        <dbReference type="ARBA" id="ARBA00004613"/>
    </source>
</evidence>
<dbReference type="PROSITE" id="PS51461">
    <property type="entry name" value="NC1_FIB"/>
    <property type="match status" value="1"/>
</dbReference>
<name>A0A7L0UBR6_CHOAC</name>
<comment type="caution">
    <text evidence="5">The sequence shown here is derived from an EMBL/GenBank/DDBJ whole genome shotgun (WGS) entry which is preliminary data.</text>
</comment>
<dbReference type="GO" id="GO:0005581">
    <property type="term" value="C:collagen trimer"/>
    <property type="evidence" value="ECO:0007669"/>
    <property type="project" value="UniProtKB-KW"/>
</dbReference>
<evidence type="ECO:0000313" key="5">
    <source>
        <dbReference type="EMBL" id="NXL64461.1"/>
    </source>
</evidence>
<feature type="non-terminal residue" evidence="5">
    <location>
        <position position="76"/>
    </location>
</feature>
<dbReference type="GO" id="GO:0005201">
    <property type="term" value="F:extracellular matrix structural constituent"/>
    <property type="evidence" value="ECO:0007669"/>
    <property type="project" value="InterPro"/>
</dbReference>
<evidence type="ECO:0000256" key="3">
    <source>
        <dbReference type="ARBA" id="ARBA00023119"/>
    </source>
</evidence>
<dbReference type="EMBL" id="VXAQ01000962">
    <property type="protein sequence ID" value="NXL64461.1"/>
    <property type="molecule type" value="Genomic_DNA"/>
</dbReference>
<sequence>HLIYPSNHLNYTAVWALLDTLSQELQALVEHPNGTKTNPATTCKELLLAHPSLPDGQYYIDPNQGSYQDALVVFCN</sequence>
<evidence type="ECO:0000259" key="4">
    <source>
        <dbReference type="PROSITE" id="PS51461"/>
    </source>
</evidence>
<keyword evidence="3" id="KW-0176">Collagen</keyword>
<dbReference type="Gene3D" id="2.60.120.1000">
    <property type="match status" value="1"/>
</dbReference>
<dbReference type="Proteomes" id="UP000568556">
    <property type="component" value="Unassembled WGS sequence"/>
</dbReference>
<evidence type="ECO:0000256" key="2">
    <source>
        <dbReference type="ARBA" id="ARBA00022525"/>
    </source>
</evidence>
<dbReference type="OrthoDB" id="8939548at2759"/>
<organism evidence="5 6">
    <name type="scientific">Chordeiles acutipennis</name>
    <name type="common">Lesser nighthawk</name>
    <name type="synonym">Caprimulgus acutipennis</name>
    <dbReference type="NCBI Taxonomy" id="118183"/>
    <lineage>
        <taxon>Eukaryota</taxon>
        <taxon>Metazoa</taxon>
        <taxon>Chordata</taxon>
        <taxon>Craniata</taxon>
        <taxon>Vertebrata</taxon>
        <taxon>Euteleostomi</taxon>
        <taxon>Archelosauria</taxon>
        <taxon>Archosauria</taxon>
        <taxon>Dinosauria</taxon>
        <taxon>Saurischia</taxon>
        <taxon>Theropoda</taxon>
        <taxon>Coelurosauria</taxon>
        <taxon>Aves</taxon>
        <taxon>Neognathae</taxon>
        <taxon>Neoaves</taxon>
        <taxon>Strisores</taxon>
        <taxon>Caprimulgiformes</taxon>
        <taxon>Caprimulgidae</taxon>
        <taxon>Chordeilinae</taxon>
        <taxon>Chordeiles</taxon>
    </lineage>
</organism>
<accession>A0A7L0UBR6</accession>